<accession>A0A699HQP7</accession>
<gene>
    <name evidence="2" type="ORF">Tci_401018</name>
</gene>
<reference evidence="2" key="1">
    <citation type="journal article" date="2019" name="Sci. Rep.">
        <title>Draft genome of Tanacetum cinerariifolium, the natural source of mosquito coil.</title>
        <authorList>
            <person name="Yamashiro T."/>
            <person name="Shiraishi A."/>
            <person name="Satake H."/>
            <person name="Nakayama K."/>
        </authorList>
    </citation>
    <scope>NUCLEOTIDE SEQUENCE</scope>
</reference>
<evidence type="ECO:0000313" key="2">
    <source>
        <dbReference type="EMBL" id="GEY29044.1"/>
    </source>
</evidence>
<feature type="compositionally biased region" description="Basic and acidic residues" evidence="1">
    <location>
        <begin position="338"/>
        <end position="347"/>
    </location>
</feature>
<name>A0A699HQP7_TANCI</name>
<protein>
    <submittedName>
        <fullName evidence="2">Uncharacterized protein</fullName>
    </submittedName>
</protein>
<proteinExistence type="predicted"/>
<feature type="region of interest" description="Disordered" evidence="1">
    <location>
        <begin position="299"/>
        <end position="347"/>
    </location>
</feature>
<dbReference type="AlphaFoldDB" id="A0A699HQP7"/>
<dbReference type="EMBL" id="BKCJ010166453">
    <property type="protein sequence ID" value="GEY29044.1"/>
    <property type="molecule type" value="Genomic_DNA"/>
</dbReference>
<comment type="caution">
    <text evidence="2">The sequence shown here is derived from an EMBL/GenBank/DDBJ whole genome shotgun (WGS) entry which is preliminary data.</text>
</comment>
<evidence type="ECO:0000256" key="1">
    <source>
        <dbReference type="SAM" id="MobiDB-lite"/>
    </source>
</evidence>
<feature type="compositionally biased region" description="Acidic residues" evidence="1">
    <location>
        <begin position="323"/>
        <end position="337"/>
    </location>
</feature>
<sequence length="502" mass="58234">MPLPDPNNTYIKPPSENQILEFIKTLGYDEDPKTKMIAISKMVATRLHQPWRAILSILWGIVHSANLDFASLIWDEFEWQTVKRPSRPSKMSKLLYTHFTKLIINYILSHNKSIPCESDFKLHSSQDDHPITKLLSTTNCDYKFGMEIPDAMISDAIKKKPGYTYYMAKKMESEKAKIVDEPEEQHISPVKSGRGKGFMFYGDQVASVPNKLKKYDVPRKTRSLTIAEEAVVGKLSISISIQELPSQRRRRSQLKIDNQIDKAVADMYNEWGQKLKGPTVEDLVVQSLLDLRKRSKANRLKSLRQKKQPVVGKGSNESKESANETDDVDESNMDLSDDNLHGNDNDARRFDDKKYEFRYVDLPRLSVNDVKDMYLLQVQDKLHHLPLEFVKDFNHALLMFIRRTVIKNRVEDIQLEVERYQRTLNLTKPTMFFKGIDQRIPFTMTTTHKEVVYLNQYKIKSLKKLSEVKKFYDGTLVKIENLIDMLSKNKLGIGNKRLNGRD</sequence>
<organism evidence="2">
    <name type="scientific">Tanacetum cinerariifolium</name>
    <name type="common">Dalmatian daisy</name>
    <name type="synonym">Chrysanthemum cinerariifolium</name>
    <dbReference type="NCBI Taxonomy" id="118510"/>
    <lineage>
        <taxon>Eukaryota</taxon>
        <taxon>Viridiplantae</taxon>
        <taxon>Streptophyta</taxon>
        <taxon>Embryophyta</taxon>
        <taxon>Tracheophyta</taxon>
        <taxon>Spermatophyta</taxon>
        <taxon>Magnoliopsida</taxon>
        <taxon>eudicotyledons</taxon>
        <taxon>Gunneridae</taxon>
        <taxon>Pentapetalae</taxon>
        <taxon>asterids</taxon>
        <taxon>campanulids</taxon>
        <taxon>Asterales</taxon>
        <taxon>Asteraceae</taxon>
        <taxon>Asteroideae</taxon>
        <taxon>Anthemideae</taxon>
        <taxon>Anthemidinae</taxon>
        <taxon>Tanacetum</taxon>
    </lineage>
</organism>